<feature type="transmembrane region" description="Helical" evidence="1">
    <location>
        <begin position="12"/>
        <end position="32"/>
    </location>
</feature>
<feature type="transmembrane region" description="Helical" evidence="1">
    <location>
        <begin position="110"/>
        <end position="133"/>
    </location>
</feature>
<organism evidence="2">
    <name type="scientific">uncultured Poseidoniia archaeon</name>
    <dbReference type="NCBI Taxonomy" id="1697135"/>
    <lineage>
        <taxon>Archaea</taxon>
        <taxon>Methanobacteriati</taxon>
        <taxon>Thermoplasmatota</taxon>
        <taxon>Candidatus Poseidoniia</taxon>
        <taxon>environmental samples</taxon>
    </lineage>
</organism>
<accession>A0A1B1TET2</accession>
<sequence>MVEEKPPEWRIYFFLSSILLINTIFIKFSFSWPWDSKSFTLGVMGLTGLIMLYISWYRFTFKRRGLVPWLDLWENPQSSSKKLFLFSLIILILSYLLGRDQLFFPDPTSLIFSLIALLTFIQATYVFLSVTILSDD</sequence>
<reference evidence="2" key="1">
    <citation type="submission" date="2014-11" db="EMBL/GenBank/DDBJ databases">
        <authorList>
            <person name="Zhu J."/>
            <person name="Qi W."/>
            <person name="Song R."/>
        </authorList>
    </citation>
    <scope>NUCLEOTIDE SEQUENCE</scope>
</reference>
<dbReference type="EMBL" id="KP211907">
    <property type="protein sequence ID" value="ANV80783.1"/>
    <property type="molecule type" value="Genomic_DNA"/>
</dbReference>
<feature type="transmembrane region" description="Helical" evidence="1">
    <location>
        <begin position="80"/>
        <end position="98"/>
    </location>
</feature>
<name>A0A1B1TET2_9ARCH</name>
<keyword evidence="1" id="KW-0812">Transmembrane</keyword>
<keyword evidence="1" id="KW-1133">Transmembrane helix</keyword>
<dbReference type="AlphaFoldDB" id="A0A1B1TET2"/>
<evidence type="ECO:0000256" key="1">
    <source>
        <dbReference type="SAM" id="Phobius"/>
    </source>
</evidence>
<protein>
    <submittedName>
        <fullName evidence="2">Uncharacterized protein</fullName>
    </submittedName>
</protein>
<reference evidence="2" key="2">
    <citation type="journal article" date="2015" name="ISME J.">
        <title>A new class of marine Euryarchaeota group II from the Mediterranean deep chlorophyll maximum.</title>
        <authorList>
            <person name="Martin-Cuadrado A.B."/>
            <person name="Garcia-Heredia I."/>
            <person name="Molto A.G."/>
            <person name="Lopez-Ubeda R."/>
            <person name="Kimes N."/>
            <person name="Lopez-Garcia P."/>
            <person name="Moreira D."/>
            <person name="Rodriguez-Valera F."/>
        </authorList>
    </citation>
    <scope>NUCLEOTIDE SEQUENCE</scope>
</reference>
<feature type="transmembrane region" description="Helical" evidence="1">
    <location>
        <begin position="38"/>
        <end position="59"/>
    </location>
</feature>
<keyword evidence="1" id="KW-0472">Membrane</keyword>
<evidence type="ECO:0000313" key="2">
    <source>
        <dbReference type="EMBL" id="ANV80783.1"/>
    </source>
</evidence>
<proteinExistence type="predicted"/>